<dbReference type="InterPro" id="IPR042185">
    <property type="entry name" value="Serpin_sf_2"/>
</dbReference>
<dbReference type="InterPro" id="IPR023796">
    <property type="entry name" value="Serpin_dom"/>
</dbReference>
<dbReference type="InterPro" id="IPR000215">
    <property type="entry name" value="Serpin_fam"/>
</dbReference>
<dbReference type="SMART" id="SM00093">
    <property type="entry name" value="SERPIN"/>
    <property type="match status" value="1"/>
</dbReference>
<dbReference type="PANTHER" id="PTHR11461">
    <property type="entry name" value="SERINE PROTEASE INHIBITOR, SERPIN"/>
    <property type="match status" value="1"/>
</dbReference>
<dbReference type="InterPro" id="IPR036186">
    <property type="entry name" value="Serpin_sf"/>
</dbReference>
<dbReference type="PANTHER" id="PTHR11461:SF211">
    <property type="entry name" value="GH10112P-RELATED"/>
    <property type="match status" value="1"/>
</dbReference>
<dbReference type="eggNOG" id="COG4826">
    <property type="taxonomic scope" value="Bacteria"/>
</dbReference>
<proteinExistence type="inferred from homology"/>
<protein>
    <submittedName>
        <fullName evidence="3">Scca2/scca1 fusion protein isoform 1</fullName>
    </submittedName>
</protein>
<evidence type="ECO:0000313" key="4">
    <source>
        <dbReference type="Proteomes" id="UP000004095"/>
    </source>
</evidence>
<dbReference type="PROSITE" id="PS00284">
    <property type="entry name" value="SERPIN"/>
    <property type="match status" value="1"/>
</dbReference>
<feature type="domain" description="Serpin" evidence="2">
    <location>
        <begin position="29"/>
        <end position="390"/>
    </location>
</feature>
<evidence type="ECO:0000256" key="1">
    <source>
        <dbReference type="RuleBase" id="RU000411"/>
    </source>
</evidence>
<dbReference type="Proteomes" id="UP000004095">
    <property type="component" value="Unassembled WGS sequence"/>
</dbReference>
<evidence type="ECO:0000313" key="3">
    <source>
        <dbReference type="EMBL" id="EAY31427.1"/>
    </source>
</evidence>
<dbReference type="GO" id="GO:0005615">
    <property type="term" value="C:extracellular space"/>
    <property type="evidence" value="ECO:0007669"/>
    <property type="project" value="InterPro"/>
</dbReference>
<dbReference type="Gene3D" id="2.30.39.10">
    <property type="entry name" value="Alpha-1-antitrypsin, domain 1"/>
    <property type="match status" value="1"/>
</dbReference>
<dbReference type="GO" id="GO:0004867">
    <property type="term" value="F:serine-type endopeptidase inhibitor activity"/>
    <property type="evidence" value="ECO:0007669"/>
    <property type="project" value="InterPro"/>
</dbReference>
<organism evidence="3 4">
    <name type="scientific">Microscilla marina ATCC 23134</name>
    <dbReference type="NCBI Taxonomy" id="313606"/>
    <lineage>
        <taxon>Bacteria</taxon>
        <taxon>Pseudomonadati</taxon>
        <taxon>Bacteroidota</taxon>
        <taxon>Cytophagia</taxon>
        <taxon>Cytophagales</taxon>
        <taxon>Microscillaceae</taxon>
        <taxon>Microscilla</taxon>
    </lineage>
</organism>
<dbReference type="CDD" id="cd19590">
    <property type="entry name" value="serpin_thermopin-like"/>
    <property type="match status" value="1"/>
</dbReference>
<name>A1ZEB9_MICM2</name>
<gene>
    <name evidence="3" type="ORF">M23134_04260</name>
</gene>
<comment type="similarity">
    <text evidence="1">Belongs to the serpin family.</text>
</comment>
<dbReference type="MEROPS" id="I04.089"/>
<dbReference type="InterPro" id="IPR023795">
    <property type="entry name" value="Serpin_CS"/>
</dbReference>
<sequence>MLLGLLAFNTQAQNSQNSPTVKGSNQFALELYKKLSSNPQKNVFVSPYSISSALAMTYAGAKGSTAQEIANALHLPKNSVHQDFKNLNTHLNQLNTKGLQLSVANALWSEKSQKFLKAYLGLTQSCYRAKVKRLDFKQQPEKSRLIINKWVEDKTQRKIKNLIPKGIINQTTRLVLTNAIYFKGQWKYKFKKSQTRKMDFIAGKQKISDVKFMQMQRKFKYAETESLQVIELPYASQKVSMVVLLPKDINGIAKLEASLTAESYQKLMDRLFYTQVKLSLPKFKMTLNVKLKNVLKTMGMQQAFGNTADFSGMTGNKSLKISEVVHKAFVEVSEKGTEAAAATAVVVRTKSASAHRPVKPKVFRADHPFIFMIKDNTTGSILFMGKLANPK</sequence>
<dbReference type="InterPro" id="IPR042178">
    <property type="entry name" value="Serpin_sf_1"/>
</dbReference>
<keyword evidence="4" id="KW-1185">Reference proteome</keyword>
<comment type="caution">
    <text evidence="3">The sequence shown here is derived from an EMBL/GenBank/DDBJ whole genome shotgun (WGS) entry which is preliminary data.</text>
</comment>
<dbReference type="SUPFAM" id="SSF56574">
    <property type="entry name" value="Serpins"/>
    <property type="match status" value="1"/>
</dbReference>
<dbReference type="Pfam" id="PF00079">
    <property type="entry name" value="Serpin"/>
    <property type="match status" value="1"/>
</dbReference>
<reference evidence="3 4" key="1">
    <citation type="submission" date="2007-01" db="EMBL/GenBank/DDBJ databases">
        <authorList>
            <person name="Haygood M."/>
            <person name="Podell S."/>
            <person name="Anderson C."/>
            <person name="Hopkinson B."/>
            <person name="Roe K."/>
            <person name="Barbeau K."/>
            <person name="Gaasterland T."/>
            <person name="Ferriera S."/>
            <person name="Johnson J."/>
            <person name="Kravitz S."/>
            <person name="Beeson K."/>
            <person name="Sutton G."/>
            <person name="Rogers Y.-H."/>
            <person name="Friedman R."/>
            <person name="Frazier M."/>
            <person name="Venter J.C."/>
        </authorList>
    </citation>
    <scope>NUCLEOTIDE SEQUENCE [LARGE SCALE GENOMIC DNA]</scope>
    <source>
        <strain evidence="3 4">ATCC 23134</strain>
    </source>
</reference>
<evidence type="ECO:0000259" key="2">
    <source>
        <dbReference type="SMART" id="SM00093"/>
    </source>
</evidence>
<dbReference type="Gene3D" id="3.30.497.10">
    <property type="entry name" value="Antithrombin, subunit I, domain 2"/>
    <property type="match status" value="1"/>
</dbReference>
<dbReference type="FunFam" id="3.30.497.10:FF:000001">
    <property type="entry name" value="Serine protease inhibitor"/>
    <property type="match status" value="1"/>
</dbReference>
<dbReference type="AlphaFoldDB" id="A1ZEB9"/>
<dbReference type="EMBL" id="AAWS01000003">
    <property type="protein sequence ID" value="EAY31427.1"/>
    <property type="molecule type" value="Genomic_DNA"/>
</dbReference>
<accession>A1ZEB9</accession>